<keyword evidence="6" id="KW-0406">Ion transport</keyword>
<name>A0A1T4ZXM6_9SPHI</name>
<evidence type="ECO:0000256" key="4">
    <source>
        <dbReference type="ARBA" id="ARBA00022692"/>
    </source>
</evidence>
<dbReference type="PANTHER" id="PTHR33281">
    <property type="entry name" value="UPF0187 PROTEIN YNEE"/>
    <property type="match status" value="1"/>
</dbReference>
<dbReference type="Pfam" id="PF25539">
    <property type="entry name" value="Bestrophin_2"/>
    <property type="match status" value="1"/>
</dbReference>
<dbReference type="PANTHER" id="PTHR33281:SF19">
    <property type="entry name" value="VOLTAGE-DEPENDENT ANION CHANNEL-FORMING PROTEIN YNEE"/>
    <property type="match status" value="1"/>
</dbReference>
<reference evidence="11" key="1">
    <citation type="submission" date="2017-02" db="EMBL/GenBank/DDBJ databases">
        <authorList>
            <person name="Varghese N."/>
            <person name="Submissions S."/>
        </authorList>
    </citation>
    <scope>NUCLEOTIDE SEQUENCE [LARGE SCALE GENOMIC DNA]</scope>
    <source>
        <strain evidence="11">DSM 22385</strain>
    </source>
</reference>
<proteinExistence type="inferred from homology"/>
<dbReference type="GO" id="GO:0005254">
    <property type="term" value="F:chloride channel activity"/>
    <property type="evidence" value="ECO:0007669"/>
    <property type="project" value="InterPro"/>
</dbReference>
<dbReference type="EMBL" id="FUYR01000001">
    <property type="protein sequence ID" value="SKB27133.1"/>
    <property type="molecule type" value="Genomic_DNA"/>
</dbReference>
<gene>
    <name evidence="10" type="ORF">SAMN05661099_0020</name>
</gene>
<evidence type="ECO:0000256" key="6">
    <source>
        <dbReference type="ARBA" id="ARBA00023065"/>
    </source>
</evidence>
<evidence type="ECO:0000256" key="9">
    <source>
        <dbReference type="SAM" id="Phobius"/>
    </source>
</evidence>
<evidence type="ECO:0000313" key="10">
    <source>
        <dbReference type="EMBL" id="SKB27133.1"/>
    </source>
</evidence>
<dbReference type="RefSeq" id="WP_079700541.1">
    <property type="nucleotide sequence ID" value="NZ_FUYR01000001.1"/>
</dbReference>
<dbReference type="InterPro" id="IPR044669">
    <property type="entry name" value="YneE/VCCN1/2-like"/>
</dbReference>
<dbReference type="AlphaFoldDB" id="A0A1T4ZXM6"/>
<keyword evidence="5 9" id="KW-1133">Transmembrane helix</keyword>
<feature type="transmembrane region" description="Helical" evidence="9">
    <location>
        <begin position="229"/>
        <end position="245"/>
    </location>
</feature>
<evidence type="ECO:0000256" key="2">
    <source>
        <dbReference type="ARBA" id="ARBA00022448"/>
    </source>
</evidence>
<evidence type="ECO:0000313" key="11">
    <source>
        <dbReference type="Proteomes" id="UP000189981"/>
    </source>
</evidence>
<evidence type="ECO:0000256" key="7">
    <source>
        <dbReference type="ARBA" id="ARBA00023136"/>
    </source>
</evidence>
<dbReference type="OrthoDB" id="445589at2"/>
<organism evidence="10 11">
    <name type="scientific">Daejeonella lutea</name>
    <dbReference type="NCBI Taxonomy" id="572036"/>
    <lineage>
        <taxon>Bacteria</taxon>
        <taxon>Pseudomonadati</taxon>
        <taxon>Bacteroidota</taxon>
        <taxon>Sphingobacteriia</taxon>
        <taxon>Sphingobacteriales</taxon>
        <taxon>Sphingobacteriaceae</taxon>
        <taxon>Daejeonella</taxon>
    </lineage>
</organism>
<comment type="similarity">
    <text evidence="8">Belongs to the anion channel-forming bestrophin (TC 1.A.46) family.</text>
</comment>
<keyword evidence="7 9" id="KW-0472">Membrane</keyword>
<accession>A0A1T4ZXM6</accession>
<keyword evidence="3" id="KW-1003">Cell membrane</keyword>
<evidence type="ECO:0000256" key="1">
    <source>
        <dbReference type="ARBA" id="ARBA00004651"/>
    </source>
</evidence>
<comment type="subcellular location">
    <subcellularLocation>
        <location evidence="1">Cell membrane</location>
        <topology evidence="1">Multi-pass membrane protein</topology>
    </subcellularLocation>
</comment>
<feature type="transmembrane region" description="Helical" evidence="9">
    <location>
        <begin position="46"/>
        <end position="65"/>
    </location>
</feature>
<evidence type="ECO:0000256" key="8">
    <source>
        <dbReference type="ARBA" id="ARBA00034708"/>
    </source>
</evidence>
<dbReference type="STRING" id="572036.SAMN05661099_0020"/>
<protein>
    <submittedName>
        <fullName evidence="10">Putative membrane protein</fullName>
    </submittedName>
</protein>
<evidence type="ECO:0000256" key="3">
    <source>
        <dbReference type="ARBA" id="ARBA00022475"/>
    </source>
</evidence>
<sequence>MLLNKNIPPSYILNKVRLEVLTVLVIGLLVNYLTLKFEYVIPEMPISIPAFIGTAISVILSFKINQSYDRWWEARKVWGSIVNDSRTFVLQLQSFVAPEKKAQIKEIAYRQIAWCFSLGQSLRGLDATANLSSYISDKDLKQIRKHSNKPLALLQLNALQVAELHNEAALDRFSQVQINNTLVNFSNSMGMAERIKSTVFPHTYRLFLHFFIYIFVVTLAIALNDINSYFEMPLLLVISAAFFLLEKSATHLQDPFNNRPTDTPVTTIATTIEINIKQLLGESDVPEPVAPKEFYVK</sequence>
<feature type="transmembrane region" description="Helical" evidence="9">
    <location>
        <begin position="204"/>
        <end position="223"/>
    </location>
</feature>
<dbReference type="GO" id="GO:0005886">
    <property type="term" value="C:plasma membrane"/>
    <property type="evidence" value="ECO:0007669"/>
    <property type="project" value="UniProtKB-SubCell"/>
</dbReference>
<dbReference type="Proteomes" id="UP000189981">
    <property type="component" value="Unassembled WGS sequence"/>
</dbReference>
<keyword evidence="4 9" id="KW-0812">Transmembrane</keyword>
<keyword evidence="11" id="KW-1185">Reference proteome</keyword>
<keyword evidence="2" id="KW-0813">Transport</keyword>
<feature type="transmembrane region" description="Helical" evidence="9">
    <location>
        <begin position="12"/>
        <end position="34"/>
    </location>
</feature>
<evidence type="ECO:0000256" key="5">
    <source>
        <dbReference type="ARBA" id="ARBA00022989"/>
    </source>
</evidence>